<protein>
    <submittedName>
        <fullName evidence="9">RND transporter</fullName>
    </submittedName>
</protein>
<evidence type="ECO:0000256" key="1">
    <source>
        <dbReference type="ARBA" id="ARBA00004651"/>
    </source>
</evidence>
<dbReference type="AlphaFoldDB" id="A0A3A6Q1R5"/>
<evidence type="ECO:0000259" key="8">
    <source>
        <dbReference type="PROSITE" id="PS50156"/>
    </source>
</evidence>
<keyword evidence="3" id="KW-1003">Cell membrane</keyword>
<keyword evidence="10" id="KW-1185">Reference proteome</keyword>
<feature type="transmembrane region" description="Helical" evidence="7">
    <location>
        <begin position="713"/>
        <end position="734"/>
    </location>
</feature>
<feature type="transmembrane region" description="Helical" evidence="7">
    <location>
        <begin position="790"/>
        <end position="813"/>
    </location>
</feature>
<feature type="transmembrane region" description="Helical" evidence="7">
    <location>
        <begin position="686"/>
        <end position="707"/>
    </location>
</feature>
<feature type="transmembrane region" description="Helical" evidence="7">
    <location>
        <begin position="369"/>
        <end position="391"/>
    </location>
</feature>
<dbReference type="EMBL" id="QMDW01000040">
    <property type="protein sequence ID" value="RJX47609.1"/>
    <property type="molecule type" value="Genomic_DNA"/>
</dbReference>
<feature type="transmembrane region" description="Helical" evidence="7">
    <location>
        <begin position="297"/>
        <end position="319"/>
    </location>
</feature>
<evidence type="ECO:0000256" key="2">
    <source>
        <dbReference type="ARBA" id="ARBA00010157"/>
    </source>
</evidence>
<dbReference type="PROSITE" id="PS50156">
    <property type="entry name" value="SSD"/>
    <property type="match status" value="2"/>
</dbReference>
<dbReference type="OrthoDB" id="42357at2157"/>
<organism evidence="9 10">
    <name type="scientific">Halonotius pteroides</name>
    <dbReference type="NCBI Taxonomy" id="268735"/>
    <lineage>
        <taxon>Archaea</taxon>
        <taxon>Methanobacteriati</taxon>
        <taxon>Methanobacteriota</taxon>
        <taxon>Stenosarchaea group</taxon>
        <taxon>Halobacteria</taxon>
        <taxon>Halobacteriales</taxon>
        <taxon>Haloferacaceae</taxon>
        <taxon>Halonotius</taxon>
    </lineage>
</organism>
<keyword evidence="4 7" id="KW-0812">Transmembrane</keyword>
<feature type="transmembrane region" description="Helical" evidence="7">
    <location>
        <begin position="269"/>
        <end position="291"/>
    </location>
</feature>
<keyword evidence="5 7" id="KW-1133">Transmembrane helix</keyword>
<feature type="transmembrane region" description="Helical" evidence="7">
    <location>
        <begin position="761"/>
        <end position="784"/>
    </location>
</feature>
<feature type="transmembrane region" description="Helical" evidence="7">
    <location>
        <begin position="243"/>
        <end position="262"/>
    </location>
</feature>
<dbReference type="PANTHER" id="PTHR33406">
    <property type="entry name" value="MEMBRANE PROTEIN MJ1562-RELATED"/>
    <property type="match status" value="1"/>
</dbReference>
<evidence type="ECO:0000256" key="6">
    <source>
        <dbReference type="ARBA" id="ARBA00023136"/>
    </source>
</evidence>
<proteinExistence type="inferred from homology"/>
<gene>
    <name evidence="9" type="ORF">DP106_14570</name>
</gene>
<accession>A0A3A6Q1R5</accession>
<comment type="subcellular location">
    <subcellularLocation>
        <location evidence="1">Cell membrane</location>
        <topology evidence="1">Multi-pass membrane protein</topology>
    </subcellularLocation>
</comment>
<evidence type="ECO:0000313" key="10">
    <source>
        <dbReference type="Proteomes" id="UP000281564"/>
    </source>
</evidence>
<name>A0A3A6Q1R5_9EURY</name>
<dbReference type="InterPro" id="IPR050545">
    <property type="entry name" value="Mycobact_MmpL"/>
</dbReference>
<evidence type="ECO:0000256" key="3">
    <source>
        <dbReference type="ARBA" id="ARBA00022475"/>
    </source>
</evidence>
<dbReference type="SUPFAM" id="SSF82866">
    <property type="entry name" value="Multidrug efflux transporter AcrB transmembrane domain"/>
    <property type="match status" value="2"/>
</dbReference>
<feature type="domain" description="SSD" evidence="8">
    <location>
        <begin position="651"/>
        <end position="812"/>
    </location>
</feature>
<feature type="transmembrane region" description="Helical" evidence="7">
    <location>
        <begin position="657"/>
        <end position="679"/>
    </location>
</feature>
<dbReference type="InterPro" id="IPR000731">
    <property type="entry name" value="SSD"/>
</dbReference>
<keyword evidence="6 7" id="KW-0472">Membrane</keyword>
<feature type="transmembrane region" description="Helical" evidence="7">
    <location>
        <begin position="23"/>
        <end position="42"/>
    </location>
</feature>
<comment type="caution">
    <text evidence="9">The sequence shown here is derived from an EMBL/GenBank/DDBJ whole genome shotgun (WGS) entry which is preliminary data.</text>
</comment>
<dbReference type="Gene3D" id="1.20.1640.10">
    <property type="entry name" value="Multidrug efflux transporter AcrB transmembrane domain"/>
    <property type="match status" value="2"/>
</dbReference>
<dbReference type="RefSeq" id="WP_120086493.1">
    <property type="nucleotide sequence ID" value="NZ_QMDW01000040.1"/>
</dbReference>
<comment type="similarity">
    <text evidence="2">Belongs to the resistance-nodulation-cell division (RND) (TC 2.A.6) family. MmpL subfamily.</text>
</comment>
<evidence type="ECO:0000256" key="4">
    <source>
        <dbReference type="ARBA" id="ARBA00022692"/>
    </source>
</evidence>
<feature type="domain" description="SSD" evidence="8">
    <location>
        <begin position="269"/>
        <end position="394"/>
    </location>
</feature>
<evidence type="ECO:0000313" key="9">
    <source>
        <dbReference type="EMBL" id="RJX47609.1"/>
    </source>
</evidence>
<feature type="transmembrane region" description="Helical" evidence="7">
    <location>
        <begin position="436"/>
        <end position="454"/>
    </location>
</feature>
<dbReference type="InterPro" id="IPR004869">
    <property type="entry name" value="MMPL_dom"/>
</dbReference>
<dbReference type="Pfam" id="PF03176">
    <property type="entry name" value="MMPL"/>
    <property type="match status" value="2"/>
</dbReference>
<evidence type="ECO:0000256" key="5">
    <source>
        <dbReference type="ARBA" id="ARBA00022989"/>
    </source>
</evidence>
<dbReference type="PANTHER" id="PTHR33406:SF6">
    <property type="entry name" value="MEMBRANE PROTEIN YDGH-RELATED"/>
    <property type="match status" value="1"/>
</dbReference>
<dbReference type="GO" id="GO:0005886">
    <property type="term" value="C:plasma membrane"/>
    <property type="evidence" value="ECO:0007669"/>
    <property type="project" value="UniProtKB-SubCell"/>
</dbReference>
<dbReference type="Proteomes" id="UP000281564">
    <property type="component" value="Unassembled WGS sequence"/>
</dbReference>
<reference evidence="9 10" key="1">
    <citation type="submission" date="2018-06" db="EMBL/GenBank/DDBJ databases">
        <title>Halonotius sp. F13-13 a new haloarchaeeon isolated from a solar saltern from Isla Cristina, Huelva, Spain.</title>
        <authorList>
            <person name="Duran-Viseras A."/>
            <person name="Sanchez-Porro C."/>
            <person name="Ventosa A."/>
        </authorList>
    </citation>
    <scope>NUCLEOTIDE SEQUENCE [LARGE SCALE GENOMIC DNA]</scope>
    <source>
        <strain evidence="9 10">CECT 7525</strain>
    </source>
</reference>
<sequence>MNIEYQRYIDIIDRWIVDRNKTVILAFLVITLILSAGLGMTATDSGTSQFTEGVPAQEAFEDVNDNFEQQPFAGGTESTTLLQQEENVLGKSSLLSMLKAQYRLDQRVSQDIVGTNSFARIVAQQLNPEATTLERQVRTIERSSRSDIRQAVRQILDEQSSTAGLLSKDLNSQDPSASAALATVTHQLPGLSDDSSAGTQGTSPLTPIQQRAKFVVGSVDSDITVFGSGLVSAELSSVISDSLILVIPAATVLIFIFLVIAYRDPFDLVTGLVCIGMTMVWTFGFMGWAGIAFTQMLITVPPLLLAVGIDFGIHAVNRYREERVVGTDPTDSMEVATDQLLPAFFIVTGTTVLGFAANLTSDLGPIQDLGLVAGVGILFTFLIFGIFLPALKLLVDTKRKQYNLPSFSITPLGSEDSATGKVLSVGVTIARRGPHVFFAVILLSTAVMGAYGTGIDTRFATEDFLPPEESPEYVEALPESIAPSGYTVTQTINLLEETFESSDSDTVTIYIKGELQRDSRLEELYRLNEEPPDSFVRNGNRADATSILSVINQYERASPEFKNLVARNDMNDNGVPDQNLDAIYNNLFNSPYADQAESYMTADYSSTRIVYSVKSEESQEQITTDTQKLASDAKMSATATGSVVVTKAVSDVIAESAYTSLALAILASAVFLVIAYWILERRPGLGIANLVPILLTIAALAATMRYLDIPFNVLTGTTLSIGIGLGVDYSAHLVHRFSEEYRGSVELYEALAVSVRGTGGALAGSMLTTTSGTGVLILAVIPILGQFGLLIALSVLYSFVASVVALPTTIVIWKRGGDILQKHRIQSSLIK</sequence>
<evidence type="ECO:0000256" key="7">
    <source>
        <dbReference type="SAM" id="Phobius"/>
    </source>
</evidence>
<feature type="transmembrane region" description="Helical" evidence="7">
    <location>
        <begin position="340"/>
        <end position="357"/>
    </location>
</feature>